<evidence type="ECO:0000313" key="1">
    <source>
        <dbReference type="EMBL" id="ODN82690.1"/>
    </source>
</evidence>
<dbReference type="RefSeq" id="XP_018996690.1">
    <property type="nucleotide sequence ID" value="XM_019134263.1"/>
</dbReference>
<evidence type="ECO:0000313" key="2">
    <source>
        <dbReference type="Proteomes" id="UP000094065"/>
    </source>
</evidence>
<gene>
    <name evidence="1" type="ORF">L202_00982</name>
</gene>
<dbReference type="STRING" id="1295533.A0A1E3I217"/>
<organism evidence="1 2">
    <name type="scientific">Cryptococcus amylolentus CBS 6039</name>
    <dbReference type="NCBI Taxonomy" id="1295533"/>
    <lineage>
        <taxon>Eukaryota</taxon>
        <taxon>Fungi</taxon>
        <taxon>Dikarya</taxon>
        <taxon>Basidiomycota</taxon>
        <taxon>Agaricomycotina</taxon>
        <taxon>Tremellomycetes</taxon>
        <taxon>Tremellales</taxon>
        <taxon>Cryptococcaceae</taxon>
        <taxon>Cryptococcus</taxon>
    </lineage>
</organism>
<protein>
    <submittedName>
        <fullName evidence="1">Uncharacterized protein</fullName>
    </submittedName>
</protein>
<comment type="caution">
    <text evidence="1">The sequence shown here is derived from an EMBL/GenBank/DDBJ whole genome shotgun (WGS) entry which is preliminary data.</text>
</comment>
<dbReference type="OrthoDB" id="202203at2759"/>
<dbReference type="GeneID" id="30152291"/>
<dbReference type="EMBL" id="AWGJ01000002">
    <property type="protein sequence ID" value="ODN82690.1"/>
    <property type="molecule type" value="Genomic_DNA"/>
</dbReference>
<name>A0A1E3I217_9TREE</name>
<accession>A0A1E3I217</accession>
<reference evidence="1 2" key="1">
    <citation type="submission" date="2016-06" db="EMBL/GenBank/DDBJ databases">
        <title>Evolution of pathogenesis and genome organization in the Tremellales.</title>
        <authorList>
            <person name="Cuomo C."/>
            <person name="Litvintseva A."/>
            <person name="Heitman J."/>
            <person name="Chen Y."/>
            <person name="Sun S."/>
            <person name="Springer D."/>
            <person name="Dromer F."/>
            <person name="Young S."/>
            <person name="Zeng Q."/>
            <person name="Chapman S."/>
            <person name="Gujja S."/>
            <person name="Saif S."/>
            <person name="Birren B."/>
        </authorList>
    </citation>
    <scope>NUCLEOTIDE SEQUENCE [LARGE SCALE GENOMIC DNA]</scope>
    <source>
        <strain evidence="1 2">CBS 6039</strain>
    </source>
</reference>
<dbReference type="AlphaFoldDB" id="A0A1E3I217"/>
<keyword evidence="2" id="KW-1185">Reference proteome</keyword>
<sequence length="90" mass="9911">MVTPSALKNVVVVGGPYVGTPKSLQRFCHRLIGFFLSSPLASHFHHLFAFPRFAIIPTHEHKAFIPYSGVFATDPKISSPSLHSVIRAKV</sequence>
<proteinExistence type="predicted"/>
<dbReference type="Proteomes" id="UP000094065">
    <property type="component" value="Unassembled WGS sequence"/>
</dbReference>